<dbReference type="Gene3D" id="2.60.40.2310">
    <property type="match status" value="1"/>
</dbReference>
<dbReference type="Gene3D" id="3.40.50.200">
    <property type="entry name" value="Peptidase S8/S53 domain"/>
    <property type="match status" value="1"/>
</dbReference>
<dbReference type="InterPro" id="IPR036852">
    <property type="entry name" value="Peptidase_S8/S53_dom_sf"/>
</dbReference>
<sequence>MTYEGEMDFSYLTLVPATYVAQKDGDKVDRYINSTKDAQGVIYRTTRVKAPAPFLASFSSRGPQTIDTNILKGREADLLGAGAGQINPVKAVHPGLIYDLSTNSYISFLCKEGYNSSDLSLLIGGKKKYKCSDFKPAQGTDGLNYPTMHIQLNNPQSRISGVFYRTVTNVGYGKTVYKVKINSPKGLSVKVSPDTLAFTKLHQQLSFKVEVKGGAMQNDTQILSALLEWSDSKHSVKSHILIYRPLI</sequence>
<dbReference type="AlphaFoldDB" id="A0A978UBJ0"/>
<reference evidence="5" key="1">
    <citation type="journal article" date="2021" name="Front. Plant Sci.">
        <title>Chromosome-Scale Genome Assembly for Chinese Sour Jujube and Insights Into Its Genome Evolution and Domestication Signature.</title>
        <authorList>
            <person name="Shen L.-Y."/>
            <person name="Luo H."/>
            <person name="Wang X.-L."/>
            <person name="Wang X.-M."/>
            <person name="Qiu X.-J."/>
            <person name="Liu H."/>
            <person name="Zhou S.-S."/>
            <person name="Jia K.-H."/>
            <person name="Nie S."/>
            <person name="Bao Y.-T."/>
            <person name="Zhang R.-G."/>
            <person name="Yun Q.-Z."/>
            <person name="Chai Y.-H."/>
            <person name="Lu J.-Y."/>
            <person name="Li Y."/>
            <person name="Zhao S.-W."/>
            <person name="Mao J.-F."/>
            <person name="Jia S.-G."/>
            <person name="Mao Y.-M."/>
        </authorList>
    </citation>
    <scope>NUCLEOTIDE SEQUENCE</scope>
    <source>
        <strain evidence="5">AT0</strain>
        <tissue evidence="5">Leaf</tissue>
    </source>
</reference>
<protein>
    <recommendedName>
        <fullName evidence="4">Subtilisin-like protease fibronectin type-III domain-containing protein</fullName>
    </recommendedName>
</protein>
<feature type="domain" description="Subtilisin-like protease fibronectin type-III" evidence="4">
    <location>
        <begin position="143"/>
        <end position="242"/>
    </location>
</feature>
<comment type="caution">
    <text evidence="5">The sequence shown here is derived from an EMBL/GenBank/DDBJ whole genome shotgun (WGS) entry which is preliminary data.</text>
</comment>
<dbReference type="Proteomes" id="UP000813462">
    <property type="component" value="Unassembled WGS sequence"/>
</dbReference>
<evidence type="ECO:0000259" key="4">
    <source>
        <dbReference type="Pfam" id="PF17766"/>
    </source>
</evidence>
<dbReference type="GO" id="GO:0006508">
    <property type="term" value="P:proteolysis"/>
    <property type="evidence" value="ECO:0007669"/>
    <property type="project" value="InterPro"/>
</dbReference>
<comment type="similarity">
    <text evidence="2">Belongs to the peptidase S8 family.</text>
</comment>
<dbReference type="GO" id="GO:0005576">
    <property type="term" value="C:extracellular region"/>
    <property type="evidence" value="ECO:0007669"/>
    <property type="project" value="UniProtKB-SubCell"/>
</dbReference>
<evidence type="ECO:0000313" key="6">
    <source>
        <dbReference type="Proteomes" id="UP000813462"/>
    </source>
</evidence>
<dbReference type="PANTHER" id="PTHR10795">
    <property type="entry name" value="PROPROTEIN CONVERTASE SUBTILISIN/KEXIN"/>
    <property type="match status" value="1"/>
</dbReference>
<dbReference type="EMBL" id="JAEACU010000012">
    <property type="protein sequence ID" value="KAH7512133.1"/>
    <property type="molecule type" value="Genomic_DNA"/>
</dbReference>
<evidence type="ECO:0000256" key="1">
    <source>
        <dbReference type="ARBA" id="ARBA00004613"/>
    </source>
</evidence>
<keyword evidence="3" id="KW-0732">Signal</keyword>
<proteinExistence type="inferred from homology"/>
<evidence type="ECO:0000256" key="3">
    <source>
        <dbReference type="ARBA" id="ARBA00022729"/>
    </source>
</evidence>
<dbReference type="Pfam" id="PF17766">
    <property type="entry name" value="fn3_6"/>
    <property type="match status" value="1"/>
</dbReference>
<accession>A0A978UBJ0</accession>
<evidence type="ECO:0000313" key="5">
    <source>
        <dbReference type="EMBL" id="KAH7512133.1"/>
    </source>
</evidence>
<dbReference type="Gene3D" id="3.50.30.30">
    <property type="match status" value="1"/>
</dbReference>
<dbReference type="InterPro" id="IPR041469">
    <property type="entry name" value="Subtilisin-like_FN3"/>
</dbReference>
<dbReference type="InterPro" id="IPR045051">
    <property type="entry name" value="SBT"/>
</dbReference>
<name>A0A978UBJ0_ZIZJJ</name>
<comment type="subcellular location">
    <subcellularLocation>
        <location evidence="1">Secreted</location>
    </subcellularLocation>
</comment>
<gene>
    <name evidence="5" type="ORF">FEM48_Zijuj12G0058200</name>
</gene>
<organism evidence="5 6">
    <name type="scientific">Ziziphus jujuba var. spinosa</name>
    <dbReference type="NCBI Taxonomy" id="714518"/>
    <lineage>
        <taxon>Eukaryota</taxon>
        <taxon>Viridiplantae</taxon>
        <taxon>Streptophyta</taxon>
        <taxon>Embryophyta</taxon>
        <taxon>Tracheophyta</taxon>
        <taxon>Spermatophyta</taxon>
        <taxon>Magnoliopsida</taxon>
        <taxon>eudicotyledons</taxon>
        <taxon>Gunneridae</taxon>
        <taxon>Pentapetalae</taxon>
        <taxon>rosids</taxon>
        <taxon>fabids</taxon>
        <taxon>Rosales</taxon>
        <taxon>Rhamnaceae</taxon>
        <taxon>Paliureae</taxon>
        <taxon>Ziziphus</taxon>
    </lineage>
</organism>
<dbReference type="GO" id="GO:0004252">
    <property type="term" value="F:serine-type endopeptidase activity"/>
    <property type="evidence" value="ECO:0007669"/>
    <property type="project" value="InterPro"/>
</dbReference>
<evidence type="ECO:0000256" key="2">
    <source>
        <dbReference type="ARBA" id="ARBA00011073"/>
    </source>
</evidence>